<dbReference type="SUPFAM" id="SSF144232">
    <property type="entry name" value="HIT/MYND zinc finger-like"/>
    <property type="match status" value="1"/>
</dbReference>
<dbReference type="Gene3D" id="3.30.2230.10">
    <property type="entry name" value="DUSP-like"/>
    <property type="match status" value="1"/>
</dbReference>
<dbReference type="InterPro" id="IPR038765">
    <property type="entry name" value="Papain-like_cys_pep_sf"/>
</dbReference>
<proteinExistence type="inferred from homology"/>
<evidence type="ECO:0000256" key="6">
    <source>
        <dbReference type="ARBA" id="ARBA00022771"/>
    </source>
</evidence>
<evidence type="ECO:0000256" key="9">
    <source>
        <dbReference type="ARBA" id="ARBA00022807"/>
    </source>
</evidence>
<feature type="compositionally biased region" description="Acidic residues" evidence="12">
    <location>
        <begin position="379"/>
        <end position="394"/>
    </location>
</feature>
<dbReference type="Pfam" id="PF06337">
    <property type="entry name" value="DUSP"/>
    <property type="match status" value="1"/>
</dbReference>
<dbReference type="PROSITE" id="PS50865">
    <property type="entry name" value="ZF_MYND_2"/>
    <property type="match status" value="1"/>
</dbReference>
<dbReference type="PANTHER" id="PTHR21646">
    <property type="entry name" value="UBIQUITIN CARBOXYL-TERMINAL HYDROLASE"/>
    <property type="match status" value="1"/>
</dbReference>
<keyword evidence="17" id="KW-1185">Reference proteome</keyword>
<evidence type="ECO:0000256" key="7">
    <source>
        <dbReference type="ARBA" id="ARBA00022786"/>
    </source>
</evidence>
<feature type="compositionally biased region" description="Basic and acidic residues" evidence="12">
    <location>
        <begin position="172"/>
        <end position="181"/>
    </location>
</feature>
<dbReference type="SUPFAM" id="SSF54001">
    <property type="entry name" value="Cysteine proteinases"/>
    <property type="match status" value="1"/>
</dbReference>
<dbReference type="PROSITE" id="PS51283">
    <property type="entry name" value="DUSP"/>
    <property type="match status" value="1"/>
</dbReference>
<dbReference type="InterPro" id="IPR018200">
    <property type="entry name" value="USP_CS"/>
</dbReference>
<feature type="domain" description="MYND-type" evidence="14">
    <location>
        <begin position="543"/>
        <end position="580"/>
    </location>
</feature>
<dbReference type="SUPFAM" id="SSF143791">
    <property type="entry name" value="DUSP-like"/>
    <property type="match status" value="1"/>
</dbReference>
<dbReference type="InterPro" id="IPR028889">
    <property type="entry name" value="USP"/>
</dbReference>
<accession>A0A1Z5KR46</accession>
<evidence type="ECO:0000256" key="12">
    <source>
        <dbReference type="SAM" id="MobiDB-lite"/>
    </source>
</evidence>
<evidence type="ECO:0000313" key="17">
    <source>
        <dbReference type="Proteomes" id="UP000198406"/>
    </source>
</evidence>
<dbReference type="InterPro" id="IPR001394">
    <property type="entry name" value="Peptidase_C19_UCH"/>
</dbReference>
<dbReference type="AlphaFoldDB" id="A0A1Z5KR46"/>
<dbReference type="SMART" id="SM00028">
    <property type="entry name" value="TPR"/>
    <property type="match status" value="2"/>
</dbReference>
<dbReference type="PROSITE" id="PS00973">
    <property type="entry name" value="USP_2"/>
    <property type="match status" value="1"/>
</dbReference>
<dbReference type="InParanoid" id="A0A1Z5KR46"/>
<evidence type="ECO:0000256" key="5">
    <source>
        <dbReference type="ARBA" id="ARBA00022723"/>
    </source>
</evidence>
<reference evidence="16 17" key="1">
    <citation type="journal article" date="2015" name="Plant Cell">
        <title>Oil accumulation by the oleaginous diatom Fistulifera solaris as revealed by the genome and transcriptome.</title>
        <authorList>
            <person name="Tanaka T."/>
            <person name="Maeda Y."/>
            <person name="Veluchamy A."/>
            <person name="Tanaka M."/>
            <person name="Abida H."/>
            <person name="Marechal E."/>
            <person name="Bowler C."/>
            <person name="Muto M."/>
            <person name="Sunaga Y."/>
            <person name="Tanaka M."/>
            <person name="Yoshino T."/>
            <person name="Taniguchi T."/>
            <person name="Fukuda Y."/>
            <person name="Nemoto M."/>
            <person name="Matsumoto M."/>
            <person name="Wong P.S."/>
            <person name="Aburatani S."/>
            <person name="Fujibuchi W."/>
        </authorList>
    </citation>
    <scope>NUCLEOTIDE SEQUENCE [LARGE SCALE GENOMIC DNA]</scope>
    <source>
        <strain evidence="16 17">JPCC DA0580</strain>
    </source>
</reference>
<dbReference type="SMART" id="SM00695">
    <property type="entry name" value="DUSP"/>
    <property type="match status" value="1"/>
</dbReference>
<gene>
    <name evidence="16" type="ORF">FisN_25Lh153</name>
</gene>
<feature type="region of interest" description="Disordered" evidence="12">
    <location>
        <begin position="150"/>
        <end position="186"/>
    </location>
</feature>
<dbReference type="GO" id="GO:0006508">
    <property type="term" value="P:proteolysis"/>
    <property type="evidence" value="ECO:0007669"/>
    <property type="project" value="UniProtKB-KW"/>
</dbReference>
<organism evidence="16 17">
    <name type="scientific">Fistulifera solaris</name>
    <name type="common">Oleaginous diatom</name>
    <dbReference type="NCBI Taxonomy" id="1519565"/>
    <lineage>
        <taxon>Eukaryota</taxon>
        <taxon>Sar</taxon>
        <taxon>Stramenopiles</taxon>
        <taxon>Ochrophyta</taxon>
        <taxon>Bacillariophyta</taxon>
        <taxon>Bacillariophyceae</taxon>
        <taxon>Bacillariophycidae</taxon>
        <taxon>Naviculales</taxon>
        <taxon>Naviculaceae</taxon>
        <taxon>Fistulifera</taxon>
    </lineage>
</organism>
<dbReference type="InterPro" id="IPR002893">
    <property type="entry name" value="Znf_MYND"/>
</dbReference>
<keyword evidence="8 16" id="KW-0378">Hydrolase</keyword>
<keyword evidence="9" id="KW-0788">Thiol protease</keyword>
<keyword evidence="10" id="KW-0862">Zinc</keyword>
<evidence type="ECO:0000256" key="4">
    <source>
        <dbReference type="ARBA" id="ARBA00022670"/>
    </source>
</evidence>
<dbReference type="SUPFAM" id="SSF48452">
    <property type="entry name" value="TPR-like"/>
    <property type="match status" value="1"/>
</dbReference>
<comment type="caution">
    <text evidence="16">The sequence shown here is derived from an EMBL/GenBank/DDBJ whole genome shotgun (WGS) entry which is preliminary data.</text>
</comment>
<evidence type="ECO:0000313" key="16">
    <source>
        <dbReference type="EMBL" id="GAX28790.1"/>
    </source>
</evidence>
<keyword evidence="5" id="KW-0479">Metal-binding</keyword>
<dbReference type="EC" id="3.4.19.12" evidence="3"/>
<dbReference type="InterPro" id="IPR006615">
    <property type="entry name" value="Pept_C19_DUSP"/>
</dbReference>
<comment type="catalytic activity">
    <reaction evidence="1">
        <text>Thiol-dependent hydrolysis of ester, thioester, amide, peptide and isopeptide bonds formed by the C-terminal Gly of ubiquitin (a 76-residue protein attached to proteins as an intracellular targeting signal).</text>
        <dbReference type="EC" id="3.4.19.12"/>
    </reaction>
</comment>
<evidence type="ECO:0000259" key="15">
    <source>
        <dbReference type="PROSITE" id="PS51283"/>
    </source>
</evidence>
<dbReference type="GO" id="GO:0008270">
    <property type="term" value="F:zinc ion binding"/>
    <property type="evidence" value="ECO:0007669"/>
    <property type="project" value="UniProtKB-KW"/>
</dbReference>
<evidence type="ECO:0000259" key="13">
    <source>
        <dbReference type="PROSITE" id="PS50235"/>
    </source>
</evidence>
<dbReference type="Pfam" id="PF01753">
    <property type="entry name" value="zf-MYND"/>
    <property type="match status" value="1"/>
</dbReference>
<evidence type="ECO:0000256" key="1">
    <source>
        <dbReference type="ARBA" id="ARBA00000707"/>
    </source>
</evidence>
<comment type="similarity">
    <text evidence="2">Belongs to the peptidase C19 family.</text>
</comment>
<protein>
    <recommendedName>
        <fullName evidence="3">ubiquitinyl hydrolase 1</fullName>
        <ecNumber evidence="3">3.4.19.12</ecNumber>
    </recommendedName>
</protein>
<feature type="compositionally biased region" description="Basic residues" evidence="12">
    <location>
        <begin position="1"/>
        <end position="20"/>
    </location>
</feature>
<dbReference type="GO" id="GO:0016579">
    <property type="term" value="P:protein deubiquitination"/>
    <property type="evidence" value="ECO:0007669"/>
    <property type="project" value="InterPro"/>
</dbReference>
<dbReference type="InterPro" id="IPR019734">
    <property type="entry name" value="TPR_rpt"/>
</dbReference>
<feature type="region of interest" description="Disordered" evidence="12">
    <location>
        <begin position="375"/>
        <end position="402"/>
    </location>
</feature>
<evidence type="ECO:0000256" key="11">
    <source>
        <dbReference type="PROSITE-ProRule" id="PRU00134"/>
    </source>
</evidence>
<feature type="compositionally biased region" description="Polar residues" evidence="12">
    <location>
        <begin position="159"/>
        <end position="171"/>
    </location>
</feature>
<dbReference type="GO" id="GO:0004843">
    <property type="term" value="F:cysteine-type deubiquitinase activity"/>
    <property type="evidence" value="ECO:0007669"/>
    <property type="project" value="UniProtKB-EC"/>
</dbReference>
<dbReference type="PROSITE" id="PS00972">
    <property type="entry name" value="USP_1"/>
    <property type="match status" value="1"/>
</dbReference>
<evidence type="ECO:0000256" key="3">
    <source>
        <dbReference type="ARBA" id="ARBA00012759"/>
    </source>
</evidence>
<feature type="domain" description="USP" evidence="13">
    <location>
        <begin position="599"/>
        <end position="1196"/>
    </location>
</feature>
<keyword evidence="6 11" id="KW-0863">Zinc-finger</keyword>
<dbReference type="OrthoDB" id="265776at2759"/>
<evidence type="ECO:0000256" key="2">
    <source>
        <dbReference type="ARBA" id="ARBA00009085"/>
    </source>
</evidence>
<dbReference type="Gene3D" id="3.90.70.10">
    <property type="entry name" value="Cysteine proteinases"/>
    <property type="match status" value="2"/>
</dbReference>
<dbReference type="InterPro" id="IPR011990">
    <property type="entry name" value="TPR-like_helical_dom_sf"/>
</dbReference>
<dbReference type="PROSITE" id="PS50235">
    <property type="entry name" value="USP_3"/>
    <property type="match status" value="1"/>
</dbReference>
<dbReference type="Gene3D" id="6.10.140.2220">
    <property type="match status" value="1"/>
</dbReference>
<dbReference type="Gene3D" id="1.25.40.10">
    <property type="entry name" value="Tetratricopeptide repeat domain"/>
    <property type="match status" value="1"/>
</dbReference>
<dbReference type="PANTHER" id="PTHR21646:SF24">
    <property type="entry name" value="UBIQUITIN CARBOXYL-TERMINAL HYDROLASE"/>
    <property type="match status" value="1"/>
</dbReference>
<dbReference type="InterPro" id="IPR050185">
    <property type="entry name" value="Ub_carboxyl-term_hydrolase"/>
</dbReference>
<evidence type="ECO:0000259" key="14">
    <source>
        <dbReference type="PROSITE" id="PS50865"/>
    </source>
</evidence>
<dbReference type="CDD" id="cd02674">
    <property type="entry name" value="Peptidase_C19R"/>
    <property type="match status" value="1"/>
</dbReference>
<keyword evidence="7" id="KW-0833">Ubl conjugation pathway</keyword>
<dbReference type="Proteomes" id="UP000198406">
    <property type="component" value="Unassembled WGS sequence"/>
</dbReference>
<feature type="domain" description="DUSP" evidence="15">
    <location>
        <begin position="297"/>
        <end position="501"/>
    </location>
</feature>
<evidence type="ECO:0000256" key="8">
    <source>
        <dbReference type="ARBA" id="ARBA00022801"/>
    </source>
</evidence>
<name>A0A1Z5KR46_FISSO</name>
<dbReference type="PROSITE" id="PS01360">
    <property type="entry name" value="ZF_MYND_1"/>
    <property type="match status" value="1"/>
</dbReference>
<dbReference type="Pfam" id="PF00443">
    <property type="entry name" value="UCH"/>
    <property type="match status" value="1"/>
</dbReference>
<keyword evidence="4" id="KW-0645">Protease</keyword>
<dbReference type="EMBL" id="BDSP01000279">
    <property type="protein sequence ID" value="GAX28790.1"/>
    <property type="molecule type" value="Genomic_DNA"/>
</dbReference>
<dbReference type="InterPro" id="IPR035927">
    <property type="entry name" value="DUSP-like_sf"/>
</dbReference>
<evidence type="ECO:0000256" key="10">
    <source>
        <dbReference type="ARBA" id="ARBA00022833"/>
    </source>
</evidence>
<feature type="region of interest" description="Disordered" evidence="12">
    <location>
        <begin position="1"/>
        <end position="34"/>
    </location>
</feature>
<sequence>MGYKKKKATAAKKGTHKAPPHKSDDHPTPPLAANNPVWEQEAQTHKQAGNAYVQQTEYLKALEAYAKGLACFDNINHSLQPQHIELQNALYSNRAFMFLKLERFEEAERDCTAALRNPGSAKIYYRRALAREGRARQMIAAVVKPSLVGGDNSAAVNGKPSSVSDTSTNGTHHSDRNHSEPSLDATSVSATMSLDKEVDLSKTNGASIINTIQSEASTIETTTQQQMEQREKQLRYQLATEILILGQNDLQECIQIFENNPQPTDAGMKKSIAQLKARLQKTIHEYRQKGAVGIQHPTPAEQRSTVLLLLTNRRTCLASADHNDSTDIALEGEAFFLLDWDWWYNWCRYVGLVPQKNLPTPSSCDIQSLLPAACPLDPRDEDSDDDSMDEDDDEHVPPGPIDNSRLILELPEKIGTNTRDAFFADWYKPYKEHVATVESTDNDKENLIKDETEFVSSLSLSPVLKPNMVRGYHYEAIPREVYSALRTWYGELSSPICRRVVNTPTGNLVLPLYFTPGDLELFMNGGKDATTDKQNSPDEPSPCSACGACRATSRCQRCLRARYCNRSCQESHWPFHKLECKKQPGDLQAIAYHDGACRVGLNNLGNTCFMNSALQALSHTVPLTRHFLSGAYKLDLNPDNPLGTGGRLADAYAVVLKDMWWNANRKSSTSPSALKRAIGLFAPRFAGYIQHDSQEFLAYFLDGLHEDLNRIRKAPYVEMPDVTDGQDMNIAAARAWEAHCRRNDSLVMDTFYGQFKSTCVCPDCNRVSLSFDAFNHVSLEIPQAKNAIIPVSIWVYPAGSGKNPTRYSVDIRRNATLADLRAILAELSGLAAEKLIMCEVMNHVIVGRPKIFNPVSDIRSDDFIVAYEVEHAGAVLQIVASHVVVEGADLEFSDSDVKAEPLGIPFLTTCTVQATCKEVHEYIWSKVAHLVSNDNGENNDQRNLLKIRLHDGRGRSLCLFPSDNEQLSPYVPSDSEEKLVNILGHIASEPYVFLSLDWSTVYPGQIDRDRFAMFDDHPSWVEASRRKMAAPKVGVTLDQCFDAFTTPERLDENNKWYCSSCKEHVQAMKTMELWRLPNVLIVHLKRFEFKNILRRDKLDTFVDFPLASLDMSRHCASKKDSFTHNYVPAIYDLFAVTNHYGRLGAGHYTAFARSWNERTGISDDWCLFDDSSVRPVPNANDAIVTPAAYVLFYRRRTFH</sequence>